<protein>
    <submittedName>
        <fullName evidence="1">Uncharacterized protein</fullName>
    </submittedName>
</protein>
<reference evidence="2" key="1">
    <citation type="journal article" date="2022" name="New Phytol.">
        <title>Phylogenomic structure and speciation in an emerging model: the Sphagnum magellanicum complex (Bryophyta).</title>
        <authorList>
            <person name="Shaw A.J."/>
            <person name="Piatkowski B."/>
            <person name="Duffy A.M."/>
            <person name="Aguero B."/>
            <person name="Imwattana K."/>
            <person name="Nieto-Lugilde M."/>
            <person name="Healey A."/>
            <person name="Weston D.J."/>
            <person name="Patel M.N."/>
            <person name="Schmutz J."/>
            <person name="Grimwood J."/>
            <person name="Yavitt J.B."/>
            <person name="Hassel K."/>
            <person name="Stenoien H.K."/>
            <person name="Flatberg K.I."/>
            <person name="Bickford C.P."/>
            <person name="Hicks K.A."/>
        </authorList>
    </citation>
    <scope>NUCLEOTIDE SEQUENCE [LARGE SCALE GENOMIC DNA]</scope>
</reference>
<comment type="caution">
    <text evidence="1">The sequence shown here is derived from an EMBL/GenBank/DDBJ whole genome shotgun (WGS) entry which is preliminary data.</text>
</comment>
<evidence type="ECO:0000313" key="2">
    <source>
        <dbReference type="Proteomes" id="UP000828922"/>
    </source>
</evidence>
<dbReference type="Proteomes" id="UP000828922">
    <property type="component" value="Linkage Group LG07"/>
</dbReference>
<accession>A0ACB8HLH9</accession>
<organism evidence="1 2">
    <name type="scientific">Sphagnum magellanicum</name>
    <dbReference type="NCBI Taxonomy" id="128215"/>
    <lineage>
        <taxon>Eukaryota</taxon>
        <taxon>Viridiplantae</taxon>
        <taxon>Streptophyta</taxon>
        <taxon>Embryophyta</taxon>
        <taxon>Bryophyta</taxon>
        <taxon>Sphagnophytina</taxon>
        <taxon>Sphagnopsida</taxon>
        <taxon>Sphagnales</taxon>
        <taxon>Sphagnaceae</taxon>
        <taxon>Sphagnum</taxon>
    </lineage>
</organism>
<sequence length="154" mass="17869">MACEFHPWSSRNTGADFNQSIKSQTADSIRVSNKFLPFNSSENKSLVKTKFQSPAAHNLVLYLCLHLCLYHLDTNISSPLLTTSKVKGETPSIRKMLFKYYKELPQLNVRDIREKRSQERIDKSTHHTTHNRTKCPSYFACSTQCNIWMLQRIT</sequence>
<proteinExistence type="predicted"/>
<keyword evidence="2" id="KW-1185">Reference proteome</keyword>
<gene>
    <name evidence="1" type="ORF">CY35_07G065400</name>
</gene>
<evidence type="ECO:0000313" key="1">
    <source>
        <dbReference type="EMBL" id="KAH9557048.1"/>
    </source>
</evidence>
<name>A0ACB8HLH9_9BRYO</name>
<dbReference type="EMBL" id="CM038913">
    <property type="protein sequence ID" value="KAH9557048.1"/>
    <property type="molecule type" value="Genomic_DNA"/>
</dbReference>